<proteinExistence type="predicted"/>
<gene>
    <name evidence="1" type="ORF">CAE01nite_19230</name>
</gene>
<keyword evidence="2" id="KW-1185">Reference proteome</keyword>
<dbReference type="RefSeq" id="WP_146903341.1">
    <property type="nucleotide sequence ID" value="NZ_BAAARM010000003.1"/>
</dbReference>
<reference evidence="1 2" key="1">
    <citation type="submission" date="2019-07" db="EMBL/GenBank/DDBJ databases">
        <title>Whole genome shotgun sequence of Cellulomonas aerilata NBRC 106308.</title>
        <authorList>
            <person name="Hosoyama A."/>
            <person name="Uohara A."/>
            <person name="Ohji S."/>
            <person name="Ichikawa N."/>
        </authorList>
    </citation>
    <scope>NUCLEOTIDE SEQUENCE [LARGE SCALE GENOMIC DNA]</scope>
    <source>
        <strain evidence="1 2">NBRC 106308</strain>
    </source>
</reference>
<dbReference type="EMBL" id="BJYY01000013">
    <property type="protein sequence ID" value="GEO34198.1"/>
    <property type="molecule type" value="Genomic_DNA"/>
</dbReference>
<name>A0A512DCI5_9CELL</name>
<dbReference type="InterPro" id="IPR007423">
    <property type="entry name" value="Sel_put"/>
</dbReference>
<dbReference type="OrthoDB" id="3541280at2"/>
<comment type="caution">
    <text evidence="1">The sequence shown here is derived from an EMBL/GenBank/DDBJ whole genome shotgun (WGS) entry which is preliminary data.</text>
</comment>
<evidence type="ECO:0000313" key="2">
    <source>
        <dbReference type="Proteomes" id="UP000321181"/>
    </source>
</evidence>
<sequence>MAREVVTPVAVLDAVRRSVGAGLHDLARIWRGVVGEDAYERYCDHVRAERAAGEPDHPCLTEREFWRDRTDRQDANPQGRCC</sequence>
<evidence type="ECO:0000313" key="1">
    <source>
        <dbReference type="EMBL" id="GEO34198.1"/>
    </source>
</evidence>
<dbReference type="Pfam" id="PF04328">
    <property type="entry name" value="Sel_put"/>
    <property type="match status" value="1"/>
</dbReference>
<protein>
    <recommendedName>
        <fullName evidence="3">DUF466 domain-containing protein</fullName>
    </recommendedName>
</protein>
<evidence type="ECO:0008006" key="3">
    <source>
        <dbReference type="Google" id="ProtNLM"/>
    </source>
</evidence>
<organism evidence="1 2">
    <name type="scientific">Cellulomonas aerilata</name>
    <dbReference type="NCBI Taxonomy" id="515326"/>
    <lineage>
        <taxon>Bacteria</taxon>
        <taxon>Bacillati</taxon>
        <taxon>Actinomycetota</taxon>
        <taxon>Actinomycetes</taxon>
        <taxon>Micrococcales</taxon>
        <taxon>Cellulomonadaceae</taxon>
        <taxon>Cellulomonas</taxon>
    </lineage>
</organism>
<accession>A0A512DCI5</accession>
<dbReference type="AlphaFoldDB" id="A0A512DCI5"/>
<dbReference type="Proteomes" id="UP000321181">
    <property type="component" value="Unassembled WGS sequence"/>
</dbReference>